<name>A0A2M9YG99_9LEPT</name>
<organism evidence="1 2">
    <name type="scientific">Leptospira saintgironsiae</name>
    <dbReference type="NCBI Taxonomy" id="2023183"/>
    <lineage>
        <taxon>Bacteria</taxon>
        <taxon>Pseudomonadati</taxon>
        <taxon>Spirochaetota</taxon>
        <taxon>Spirochaetia</taxon>
        <taxon>Leptospirales</taxon>
        <taxon>Leptospiraceae</taxon>
        <taxon>Leptospira</taxon>
    </lineage>
</organism>
<dbReference type="EMBL" id="NPDR01000001">
    <property type="protein sequence ID" value="PJZ50533.1"/>
    <property type="molecule type" value="Genomic_DNA"/>
</dbReference>
<comment type="caution">
    <text evidence="1">The sequence shown here is derived from an EMBL/GenBank/DDBJ whole genome shotgun (WGS) entry which is preliminary data.</text>
</comment>
<keyword evidence="2" id="KW-1185">Reference proteome</keyword>
<dbReference type="AlphaFoldDB" id="A0A2M9YG99"/>
<protein>
    <submittedName>
        <fullName evidence="1">Uncharacterized protein</fullName>
    </submittedName>
</protein>
<accession>A0A2M9YG99</accession>
<evidence type="ECO:0000313" key="2">
    <source>
        <dbReference type="Proteomes" id="UP000231926"/>
    </source>
</evidence>
<dbReference type="OrthoDB" id="339984at2"/>
<sequence length="316" mass="36462">MKLNEVKELNKLLQNHSNGRNKENSVYVDNLHTSFVEFEEKFILPSTSVFEIEFNAAENFLKSILQYAPELVADSFVLPEPRPKRDIDRLFLIKPFYTEGEMFRENSPEVWREKLPPFAIITSFHVMHLGGAPKEDIYAQASQGKTMSVYTNRAYFSSRVIPLDSLTVLEDAVIDFTAKKYQESDFMVQISTDTFEGVRHTYSEIFDEVDYSKQVSFIHESLGITPADWTLGKIFAPLAVEYLTLTARFLDPSLDRIAKDFNSFHQVVDLLLRPGSMTLEESARNSFFSWLRSHKSERIISPSGNMTWKILRAERT</sequence>
<dbReference type="RefSeq" id="WP_100708643.1">
    <property type="nucleotide sequence ID" value="NZ_NPDR01000001.1"/>
</dbReference>
<reference evidence="1 2" key="1">
    <citation type="submission" date="2017-07" db="EMBL/GenBank/DDBJ databases">
        <title>Leptospira spp. isolated from tropical soils.</title>
        <authorList>
            <person name="Thibeaux R."/>
            <person name="Iraola G."/>
            <person name="Ferres I."/>
            <person name="Bierque E."/>
            <person name="Girault D."/>
            <person name="Soupe-Gilbert M.-E."/>
            <person name="Picardeau M."/>
            <person name="Goarant C."/>
        </authorList>
    </citation>
    <scope>NUCLEOTIDE SEQUENCE [LARGE SCALE GENOMIC DNA]</scope>
    <source>
        <strain evidence="1 2">FH4-C-A2</strain>
    </source>
</reference>
<proteinExistence type="predicted"/>
<dbReference type="NCBIfam" id="NF047504">
    <property type="entry name" value="LIC_10030_fam"/>
    <property type="match status" value="1"/>
</dbReference>
<gene>
    <name evidence="1" type="ORF">CH362_01805</name>
</gene>
<dbReference type="Proteomes" id="UP000231926">
    <property type="component" value="Unassembled WGS sequence"/>
</dbReference>
<evidence type="ECO:0000313" key="1">
    <source>
        <dbReference type="EMBL" id="PJZ50533.1"/>
    </source>
</evidence>